<name>A0A9W6WHB1_CANBO</name>
<reference evidence="10" key="1">
    <citation type="submission" date="2023-04" db="EMBL/GenBank/DDBJ databases">
        <title>Candida boidinii NBRC 10035.</title>
        <authorList>
            <person name="Ichikawa N."/>
            <person name="Sato H."/>
            <person name="Tonouchi N."/>
        </authorList>
    </citation>
    <scope>NUCLEOTIDE SEQUENCE</scope>
    <source>
        <strain evidence="10">NBRC 10035</strain>
    </source>
</reference>
<dbReference type="InterPro" id="IPR022030">
    <property type="entry name" value="SF3A1_dom"/>
</dbReference>
<organism evidence="10 11">
    <name type="scientific">Candida boidinii</name>
    <name type="common">Yeast</name>
    <dbReference type="NCBI Taxonomy" id="5477"/>
    <lineage>
        <taxon>Eukaryota</taxon>
        <taxon>Fungi</taxon>
        <taxon>Dikarya</taxon>
        <taxon>Ascomycota</taxon>
        <taxon>Saccharomycotina</taxon>
        <taxon>Pichiomycetes</taxon>
        <taxon>Pichiales</taxon>
        <taxon>Pichiaceae</taxon>
        <taxon>Ogataea</taxon>
        <taxon>Ogataea/Candida clade</taxon>
    </lineage>
</organism>
<keyword evidence="5" id="KW-0508">mRNA splicing</keyword>
<dbReference type="Pfam" id="PF01805">
    <property type="entry name" value="Surp"/>
    <property type="match status" value="2"/>
</dbReference>
<gene>
    <name evidence="10" type="ORF">Cboi02_000345900</name>
</gene>
<dbReference type="OrthoDB" id="447637at2759"/>
<evidence type="ECO:0000256" key="2">
    <source>
        <dbReference type="ARBA" id="ARBA00022664"/>
    </source>
</evidence>
<evidence type="ECO:0000256" key="3">
    <source>
        <dbReference type="ARBA" id="ARBA00022728"/>
    </source>
</evidence>
<feature type="region of interest" description="Disordered" evidence="8">
    <location>
        <begin position="1"/>
        <end position="21"/>
    </location>
</feature>
<evidence type="ECO:0000313" key="11">
    <source>
        <dbReference type="Proteomes" id="UP001165120"/>
    </source>
</evidence>
<dbReference type="EMBL" id="BSXN01001196">
    <property type="protein sequence ID" value="GME72069.1"/>
    <property type="molecule type" value="Genomic_DNA"/>
</dbReference>
<dbReference type="GO" id="GO:0071013">
    <property type="term" value="C:catalytic step 2 spliceosome"/>
    <property type="evidence" value="ECO:0007669"/>
    <property type="project" value="TreeGrafter"/>
</dbReference>
<evidence type="ECO:0000256" key="6">
    <source>
        <dbReference type="ARBA" id="ARBA00023242"/>
    </source>
</evidence>
<dbReference type="GO" id="GO:0003723">
    <property type="term" value="F:RNA binding"/>
    <property type="evidence" value="ECO:0007669"/>
    <property type="project" value="InterPro"/>
</dbReference>
<evidence type="ECO:0000256" key="7">
    <source>
        <dbReference type="SAM" id="Coils"/>
    </source>
</evidence>
<dbReference type="PANTHER" id="PTHR15316">
    <property type="entry name" value="SPLICEOSOME ASSOCIATED PROTEIN 114/SWAP SPLICING FACTOR-RELATED"/>
    <property type="match status" value="1"/>
</dbReference>
<evidence type="ECO:0000256" key="4">
    <source>
        <dbReference type="ARBA" id="ARBA00022737"/>
    </source>
</evidence>
<feature type="region of interest" description="Disordered" evidence="8">
    <location>
        <begin position="461"/>
        <end position="523"/>
    </location>
</feature>
<keyword evidence="3" id="KW-0747">Spliceosome</keyword>
<dbReference type="Pfam" id="PF12230">
    <property type="entry name" value="PRP21_like_P"/>
    <property type="match status" value="1"/>
</dbReference>
<dbReference type="PROSITE" id="PS50128">
    <property type="entry name" value="SURP"/>
    <property type="match status" value="2"/>
</dbReference>
<keyword evidence="6" id="KW-0539">Nucleus</keyword>
<dbReference type="PANTHER" id="PTHR15316:SF1">
    <property type="entry name" value="SPLICING FACTOR 3A SUBUNIT 1"/>
    <property type="match status" value="1"/>
</dbReference>
<comment type="caution">
    <text evidence="10">The sequence shown here is derived from an EMBL/GenBank/DDBJ whole genome shotgun (WGS) entry which is preliminary data.</text>
</comment>
<evidence type="ECO:0000313" key="10">
    <source>
        <dbReference type="EMBL" id="GME72069.1"/>
    </source>
</evidence>
<keyword evidence="7" id="KW-0175">Coiled coil</keyword>
<feature type="compositionally biased region" description="Polar residues" evidence="8">
    <location>
        <begin position="98"/>
        <end position="120"/>
    </location>
</feature>
<dbReference type="InterPro" id="IPR045146">
    <property type="entry name" value="SF3A1"/>
</dbReference>
<comment type="subcellular location">
    <subcellularLocation>
        <location evidence="1">Nucleus</location>
    </subcellularLocation>
</comment>
<keyword evidence="11" id="KW-1185">Reference proteome</keyword>
<dbReference type="AlphaFoldDB" id="A0A9W6WHB1"/>
<feature type="domain" description="SURP motif" evidence="9">
    <location>
        <begin position="150"/>
        <end position="206"/>
    </location>
</feature>
<evidence type="ECO:0000256" key="8">
    <source>
        <dbReference type="SAM" id="MobiDB-lite"/>
    </source>
</evidence>
<keyword evidence="2" id="KW-0507">mRNA processing</keyword>
<accession>A0A9W6WHB1</accession>
<dbReference type="InterPro" id="IPR000061">
    <property type="entry name" value="Surp"/>
</dbReference>
<dbReference type="GO" id="GO:0005686">
    <property type="term" value="C:U2 snRNP"/>
    <property type="evidence" value="ECO:0007669"/>
    <property type="project" value="TreeGrafter"/>
</dbReference>
<dbReference type="Proteomes" id="UP001165120">
    <property type="component" value="Unassembled WGS sequence"/>
</dbReference>
<keyword evidence="4" id="KW-0677">Repeat</keyword>
<feature type="region of interest" description="Disordered" evidence="8">
    <location>
        <begin position="314"/>
        <end position="358"/>
    </location>
</feature>
<feature type="region of interest" description="Disordered" evidence="8">
    <location>
        <begin position="98"/>
        <end position="122"/>
    </location>
</feature>
<dbReference type="GO" id="GO:0071004">
    <property type="term" value="C:U2-type prespliceosome"/>
    <property type="evidence" value="ECO:0007669"/>
    <property type="project" value="TreeGrafter"/>
</dbReference>
<dbReference type="Gene3D" id="1.10.10.790">
    <property type="entry name" value="Surp module"/>
    <property type="match status" value="2"/>
</dbReference>
<sequence>MSEIENGKGAGAGAGEIPSDIILPPDEVRQMIIKTAGYVNRNGKSFEVRLKENNSNGNGGSGGGNGVNSKFSFLFESDPYFGYYNYIVNQLKSGKSVPSVTSDGNTVSESVTTSATNGDQSVDGVSEIKKPVEFEHYVKLPSILQIDLEVIKLTAKFIAINGGSGNGSDNDENFLNLLIDNIRNKLSDYSGQFEFLKKNHSFYKIFKFYQNSYNKLIHHKDELIGSLSTEIDDNQLLDELFARAEYEKKVEIEDRKEKLKSEREKLEFASINWDEFSIVETIEFTEIDDVAELPGPLNRSELEYRSLIQKQSTSLLEEAPPDFSESPTEPAGEVEEGYATNDQDLEDDDEIPGYDQGKTSKAIKRAVPKGMNIKAAGVSRLQQQNTTGDSSAVKYDVNGEKLLRCPISNQLIPESKFAQHIQILLRDPRYKDEKQRYESKYKYANDYSGDQVYENIKNLVNDKKQNDDSGDSNGNKRQQIWDGSKRSAKYIQRQAKNSIDPVEEQRKRKERYDRENKIGPQRP</sequence>
<feature type="compositionally biased region" description="Basic and acidic residues" evidence="8">
    <location>
        <begin position="503"/>
        <end position="517"/>
    </location>
</feature>
<dbReference type="InterPro" id="IPR035967">
    <property type="entry name" value="SWAP/Surp_sf"/>
</dbReference>
<evidence type="ECO:0000256" key="1">
    <source>
        <dbReference type="ARBA" id="ARBA00004123"/>
    </source>
</evidence>
<dbReference type="GO" id="GO:0045292">
    <property type="term" value="P:mRNA cis splicing, via spliceosome"/>
    <property type="evidence" value="ECO:0007669"/>
    <property type="project" value="InterPro"/>
</dbReference>
<proteinExistence type="predicted"/>
<feature type="domain" description="SURP motif" evidence="9">
    <location>
        <begin position="31"/>
        <end position="84"/>
    </location>
</feature>
<feature type="coiled-coil region" evidence="7">
    <location>
        <begin position="242"/>
        <end position="272"/>
    </location>
</feature>
<evidence type="ECO:0000256" key="5">
    <source>
        <dbReference type="ARBA" id="ARBA00023187"/>
    </source>
</evidence>
<evidence type="ECO:0000259" key="9">
    <source>
        <dbReference type="PROSITE" id="PS50128"/>
    </source>
</evidence>
<dbReference type="SUPFAM" id="SSF109905">
    <property type="entry name" value="Surp module (SWAP domain)"/>
    <property type="match status" value="2"/>
</dbReference>
<dbReference type="SMART" id="SM00648">
    <property type="entry name" value="SWAP"/>
    <property type="match status" value="2"/>
</dbReference>
<protein>
    <submittedName>
        <fullName evidence="10">Unnamed protein product</fullName>
    </submittedName>
</protein>
<dbReference type="GO" id="GO:0000381">
    <property type="term" value="P:regulation of alternative mRNA splicing, via spliceosome"/>
    <property type="evidence" value="ECO:0007669"/>
    <property type="project" value="TreeGrafter"/>
</dbReference>
<feature type="compositionally biased region" description="Acidic residues" evidence="8">
    <location>
        <begin position="343"/>
        <end position="352"/>
    </location>
</feature>